<evidence type="ECO:0000313" key="2">
    <source>
        <dbReference type="Proteomes" id="UP000036923"/>
    </source>
</evidence>
<dbReference type="Pfam" id="PF13489">
    <property type="entry name" value="Methyltransf_23"/>
    <property type="match status" value="1"/>
</dbReference>
<evidence type="ECO:0008006" key="3">
    <source>
        <dbReference type="Google" id="ProtNLM"/>
    </source>
</evidence>
<protein>
    <recommendedName>
        <fullName evidence="3">Methyltransferase type 11</fullName>
    </recommendedName>
</protein>
<dbReference type="Proteomes" id="UP000036923">
    <property type="component" value="Unassembled WGS sequence"/>
</dbReference>
<dbReference type="OrthoDB" id="9771846at2"/>
<dbReference type="EMBL" id="LGTC01000001">
    <property type="protein sequence ID" value="KNY29647.1"/>
    <property type="molecule type" value="Genomic_DNA"/>
</dbReference>
<dbReference type="InterPro" id="IPR029063">
    <property type="entry name" value="SAM-dependent_MTases_sf"/>
</dbReference>
<dbReference type="RefSeq" id="WP_152966081.1">
    <property type="nucleotide sequence ID" value="NZ_JQKC01000001.1"/>
</dbReference>
<dbReference type="CDD" id="cd02440">
    <property type="entry name" value="AdoMet_MTases"/>
    <property type="match status" value="1"/>
</dbReference>
<evidence type="ECO:0000313" key="1">
    <source>
        <dbReference type="EMBL" id="KNY29647.1"/>
    </source>
</evidence>
<dbReference type="SUPFAM" id="SSF53335">
    <property type="entry name" value="S-adenosyl-L-methionine-dependent methyltransferases"/>
    <property type="match status" value="1"/>
</dbReference>
<organism evidence="1 2">
    <name type="scientific">Pseudobacteroides cellulosolvens ATCC 35603 = DSM 2933</name>
    <dbReference type="NCBI Taxonomy" id="398512"/>
    <lineage>
        <taxon>Bacteria</taxon>
        <taxon>Bacillati</taxon>
        <taxon>Bacillota</taxon>
        <taxon>Clostridia</taxon>
        <taxon>Eubacteriales</taxon>
        <taxon>Oscillospiraceae</taxon>
        <taxon>Pseudobacteroides</taxon>
    </lineage>
</organism>
<dbReference type="AlphaFoldDB" id="A0A0L6JW38"/>
<gene>
    <name evidence="1" type="ORF">Bccel_4921</name>
</gene>
<dbReference type="STRING" id="398512.Bccel_4921"/>
<accession>A0A0L6JW38</accession>
<reference evidence="2" key="1">
    <citation type="submission" date="2015-07" db="EMBL/GenBank/DDBJ databases">
        <title>Near-Complete Genome Sequence of the Cellulolytic Bacterium Bacteroides (Pseudobacteroides) cellulosolvens ATCC 35603.</title>
        <authorList>
            <person name="Dassa B."/>
            <person name="Utturkar S.M."/>
            <person name="Klingeman D.M."/>
            <person name="Hurt R.A."/>
            <person name="Keller M."/>
            <person name="Xu J."/>
            <person name="Reddy Y.H.K."/>
            <person name="Borovok I."/>
            <person name="Grinberg I.R."/>
            <person name="Lamed R."/>
            <person name="Zhivin O."/>
            <person name="Bayer E.A."/>
            <person name="Brown S.D."/>
        </authorList>
    </citation>
    <scope>NUCLEOTIDE SEQUENCE [LARGE SCALE GENOMIC DNA]</scope>
    <source>
        <strain evidence="2">DSM 2933</strain>
    </source>
</reference>
<dbReference type="eggNOG" id="COG2227">
    <property type="taxonomic scope" value="Bacteria"/>
</dbReference>
<keyword evidence="2" id="KW-1185">Reference proteome</keyword>
<name>A0A0L6JW38_9FIRM</name>
<dbReference type="PANTHER" id="PTHR43861">
    <property type="entry name" value="TRANS-ACONITATE 2-METHYLTRANSFERASE-RELATED"/>
    <property type="match status" value="1"/>
</dbReference>
<proteinExistence type="predicted"/>
<sequence>MANLYDSKDKSYYAHVRNDIICMIPGTGHKILEIGCGCGATLIELKKTGIASEVVGIEINPHTIRHNEALLDKTIVGNIETMELEFPENYFDIIIMADVLEHLVNPWEVLKKVKRYLSKSGYIVTSVPNIREFSTMKTIFLKGDFRYEEAGIMDKTHLRFFCKKNIMELLSKDYDIERVETFPELKIGKKALLNRLTFRKLEEFLVIQYICLAKYKKEN</sequence>
<dbReference type="Gene3D" id="3.40.50.150">
    <property type="entry name" value="Vaccinia Virus protein VP39"/>
    <property type="match status" value="1"/>
</dbReference>
<comment type="caution">
    <text evidence="1">The sequence shown here is derived from an EMBL/GenBank/DDBJ whole genome shotgun (WGS) entry which is preliminary data.</text>
</comment>